<accession>A0AAQ3MM37</accession>
<keyword evidence="3" id="KW-1185">Reference proteome</keyword>
<name>A0AAQ3MM37_VIGMU</name>
<gene>
    <name evidence="2" type="ORF">V8G54_032710</name>
</gene>
<sequence length="226" mass="25230">MYFRLDGNPLCSNKTLDHFCGPGGATVTNGSFTTNSSSCKPQACPPPYEYSVDCFCALPLLVAYRLKSPGFSDFTPYLDDFETYMTTGLQLSTDQLEYTFYWQAGPRLRMDLRFFPLYVNNTSNHTFNRSELLRITSMFTGWLIQDSDLFGPYELLGFDLLGPYKDEIGKDSKSGISTGALVGIVVGGIACAVTLSAIVTLLILRIKMRGYHTVSKRRQGEFCNMN</sequence>
<protein>
    <submittedName>
        <fullName evidence="2">Uncharacterized protein</fullName>
    </submittedName>
</protein>
<dbReference type="AlphaFoldDB" id="A0AAQ3MM37"/>
<keyword evidence="1" id="KW-0472">Membrane</keyword>
<keyword evidence="1" id="KW-1133">Transmembrane helix</keyword>
<dbReference type="CDD" id="cd21699">
    <property type="entry name" value="JMTM_APP_like"/>
    <property type="match status" value="1"/>
</dbReference>
<keyword evidence="1" id="KW-0812">Transmembrane</keyword>
<dbReference type="Proteomes" id="UP001374535">
    <property type="component" value="Chromosome 10"/>
</dbReference>
<feature type="transmembrane region" description="Helical" evidence="1">
    <location>
        <begin position="180"/>
        <end position="204"/>
    </location>
</feature>
<proteinExistence type="predicted"/>
<evidence type="ECO:0000256" key="1">
    <source>
        <dbReference type="SAM" id="Phobius"/>
    </source>
</evidence>
<organism evidence="2 3">
    <name type="scientific">Vigna mungo</name>
    <name type="common">Black gram</name>
    <name type="synonym">Phaseolus mungo</name>
    <dbReference type="NCBI Taxonomy" id="3915"/>
    <lineage>
        <taxon>Eukaryota</taxon>
        <taxon>Viridiplantae</taxon>
        <taxon>Streptophyta</taxon>
        <taxon>Embryophyta</taxon>
        <taxon>Tracheophyta</taxon>
        <taxon>Spermatophyta</taxon>
        <taxon>Magnoliopsida</taxon>
        <taxon>eudicotyledons</taxon>
        <taxon>Gunneridae</taxon>
        <taxon>Pentapetalae</taxon>
        <taxon>rosids</taxon>
        <taxon>fabids</taxon>
        <taxon>Fabales</taxon>
        <taxon>Fabaceae</taxon>
        <taxon>Papilionoideae</taxon>
        <taxon>50 kb inversion clade</taxon>
        <taxon>NPAAA clade</taxon>
        <taxon>indigoferoid/millettioid clade</taxon>
        <taxon>Phaseoleae</taxon>
        <taxon>Vigna</taxon>
    </lineage>
</organism>
<reference evidence="2 3" key="1">
    <citation type="journal article" date="2023" name="Life. Sci Alliance">
        <title>Evolutionary insights into 3D genome organization and epigenetic landscape of Vigna mungo.</title>
        <authorList>
            <person name="Junaid A."/>
            <person name="Singh B."/>
            <person name="Bhatia S."/>
        </authorList>
    </citation>
    <scope>NUCLEOTIDE SEQUENCE [LARGE SCALE GENOMIC DNA]</scope>
    <source>
        <strain evidence="2">Urdbean</strain>
    </source>
</reference>
<dbReference type="EMBL" id="CP144691">
    <property type="protein sequence ID" value="WVY93622.1"/>
    <property type="molecule type" value="Genomic_DNA"/>
</dbReference>
<evidence type="ECO:0000313" key="2">
    <source>
        <dbReference type="EMBL" id="WVY93622.1"/>
    </source>
</evidence>
<evidence type="ECO:0000313" key="3">
    <source>
        <dbReference type="Proteomes" id="UP001374535"/>
    </source>
</evidence>